<evidence type="ECO:0000256" key="4">
    <source>
        <dbReference type="ARBA" id="ARBA00022989"/>
    </source>
</evidence>
<keyword evidence="2" id="KW-1003">Cell membrane</keyword>
<dbReference type="Proteomes" id="UP001057580">
    <property type="component" value="Chromosome"/>
</dbReference>
<proteinExistence type="predicted"/>
<organism evidence="7 8">
    <name type="scientific">Salinirubellus salinus</name>
    <dbReference type="NCBI Taxonomy" id="1364945"/>
    <lineage>
        <taxon>Archaea</taxon>
        <taxon>Methanobacteriati</taxon>
        <taxon>Methanobacteriota</taxon>
        <taxon>Stenosarchaea group</taxon>
        <taxon>Halobacteria</taxon>
        <taxon>Halobacteriales</taxon>
        <taxon>Natronomonadaceae</taxon>
        <taxon>Salinirubellus</taxon>
    </lineage>
</organism>
<dbReference type="AlphaFoldDB" id="A0A9E7R8U8"/>
<dbReference type="EMBL" id="CP104003">
    <property type="protein sequence ID" value="UWM56695.1"/>
    <property type="molecule type" value="Genomic_DNA"/>
</dbReference>
<protein>
    <submittedName>
        <fullName evidence="7">YihY/virulence factor BrkB family protein</fullName>
    </submittedName>
</protein>
<dbReference type="PANTHER" id="PTHR30213:SF0">
    <property type="entry name" value="UPF0761 MEMBRANE PROTEIN YIHY"/>
    <property type="match status" value="1"/>
</dbReference>
<evidence type="ECO:0000313" key="8">
    <source>
        <dbReference type="Proteomes" id="UP001057580"/>
    </source>
</evidence>
<sequence>MNFRQGAGRARAVLHAVFREVRSENVTFMAGSIAYHAFLSLLPFLLLVLFVVSRLGDEELARTLVNAMAGYLSPETVDVLVDAALNATGDGRLSVVGVVVLVWGALRIFRGLDTAFSDIYESEHENTFLDQVRDGVVVFGAIGLALFLVSLADALVAVPSFGPADAVVRPSLSMLTLTVAFLPMYYIFPDEVVSVREVVPGALVAATGWTALSLGFQFYVGATSTASYGIVGAVILLITWLYFGGLVLLVGAAVNAVLAGRSEDVAGIAWDAAPEPSGEGDPTADDAAFVAGVEELQAAFDTKPGTVRFVVGDTDVTVEAPDEVAFDVDTIDRPDLLGGDRETATVTMRWDSWKD</sequence>
<feature type="transmembrane region" description="Helical" evidence="6">
    <location>
        <begin position="136"/>
        <end position="158"/>
    </location>
</feature>
<name>A0A9E7R8U8_9EURY</name>
<comment type="subcellular location">
    <subcellularLocation>
        <location evidence="1">Cell membrane</location>
        <topology evidence="1">Multi-pass membrane protein</topology>
    </subcellularLocation>
</comment>
<accession>A0A9E7R8U8</accession>
<feature type="transmembrane region" description="Helical" evidence="6">
    <location>
        <begin position="170"/>
        <end position="188"/>
    </location>
</feature>
<evidence type="ECO:0000256" key="5">
    <source>
        <dbReference type="ARBA" id="ARBA00023136"/>
    </source>
</evidence>
<feature type="transmembrane region" description="Helical" evidence="6">
    <location>
        <begin position="200"/>
        <end position="220"/>
    </location>
</feature>
<dbReference type="GO" id="GO:0005886">
    <property type="term" value="C:plasma membrane"/>
    <property type="evidence" value="ECO:0007669"/>
    <property type="project" value="UniProtKB-SubCell"/>
</dbReference>
<feature type="transmembrane region" description="Helical" evidence="6">
    <location>
        <begin position="226"/>
        <end position="254"/>
    </location>
</feature>
<feature type="transmembrane region" description="Helical" evidence="6">
    <location>
        <begin position="33"/>
        <end position="52"/>
    </location>
</feature>
<keyword evidence="4 6" id="KW-1133">Transmembrane helix</keyword>
<dbReference type="InterPro" id="IPR017039">
    <property type="entry name" value="Virul_fac_BrkB"/>
</dbReference>
<keyword evidence="3 6" id="KW-0812">Transmembrane</keyword>
<evidence type="ECO:0000256" key="1">
    <source>
        <dbReference type="ARBA" id="ARBA00004651"/>
    </source>
</evidence>
<dbReference type="PANTHER" id="PTHR30213">
    <property type="entry name" value="INNER MEMBRANE PROTEIN YHJD"/>
    <property type="match status" value="1"/>
</dbReference>
<keyword evidence="8" id="KW-1185">Reference proteome</keyword>
<evidence type="ECO:0000256" key="2">
    <source>
        <dbReference type="ARBA" id="ARBA00022475"/>
    </source>
</evidence>
<reference evidence="7" key="1">
    <citation type="submission" date="2022-09" db="EMBL/GenBank/DDBJ databases">
        <title>Diverse halophilic archaea isolated from saline environments.</title>
        <authorList>
            <person name="Cui H.-L."/>
        </authorList>
    </citation>
    <scope>NUCLEOTIDE SEQUENCE</scope>
    <source>
        <strain evidence="7">ZS-35-S2</strain>
    </source>
</reference>
<dbReference type="RefSeq" id="WP_260643809.1">
    <property type="nucleotide sequence ID" value="NZ_CP104003.1"/>
</dbReference>
<gene>
    <name evidence="7" type="ORF">N0B31_10445</name>
</gene>
<dbReference type="Pfam" id="PF03631">
    <property type="entry name" value="Virul_fac_BrkB"/>
    <property type="match status" value="1"/>
</dbReference>
<keyword evidence="5 6" id="KW-0472">Membrane</keyword>
<dbReference type="KEGG" id="ssai:N0B31_10445"/>
<evidence type="ECO:0000256" key="3">
    <source>
        <dbReference type="ARBA" id="ARBA00022692"/>
    </source>
</evidence>
<dbReference type="GeneID" id="74942845"/>
<dbReference type="NCBIfam" id="TIGR00765">
    <property type="entry name" value="yihY_not_rbn"/>
    <property type="match status" value="1"/>
</dbReference>
<evidence type="ECO:0000313" key="7">
    <source>
        <dbReference type="EMBL" id="UWM56695.1"/>
    </source>
</evidence>
<evidence type="ECO:0000256" key="6">
    <source>
        <dbReference type="SAM" id="Phobius"/>
    </source>
</evidence>